<dbReference type="EMBL" id="QZKU01000063">
    <property type="protein sequence ID" value="RJP21920.1"/>
    <property type="molecule type" value="Genomic_DNA"/>
</dbReference>
<protein>
    <recommendedName>
        <fullName evidence="1">Metallo-beta-lactamase domain-containing protein</fullName>
    </recommendedName>
</protein>
<dbReference type="Gene3D" id="3.60.15.10">
    <property type="entry name" value="Ribonuclease Z/Hydroxyacylglutathione hydrolase-like"/>
    <property type="match status" value="1"/>
</dbReference>
<evidence type="ECO:0000259" key="1">
    <source>
        <dbReference type="Pfam" id="PF00753"/>
    </source>
</evidence>
<name>A0A3A4NXR9_ABYX5</name>
<dbReference type="SUPFAM" id="SSF56281">
    <property type="entry name" value="Metallo-hydrolase/oxidoreductase"/>
    <property type="match status" value="1"/>
</dbReference>
<dbReference type="AlphaFoldDB" id="A0A3A4NXR9"/>
<evidence type="ECO:0000313" key="2">
    <source>
        <dbReference type="EMBL" id="RJP21920.1"/>
    </source>
</evidence>
<reference evidence="2 3" key="1">
    <citation type="journal article" date="2017" name="ISME J.">
        <title>Energy and carbon metabolisms in a deep terrestrial subsurface fluid microbial community.</title>
        <authorList>
            <person name="Momper L."/>
            <person name="Jungbluth S.P."/>
            <person name="Lee M.D."/>
            <person name="Amend J.P."/>
        </authorList>
    </citation>
    <scope>NUCLEOTIDE SEQUENCE [LARGE SCALE GENOMIC DNA]</scope>
    <source>
        <strain evidence="2">SURF_5</strain>
    </source>
</reference>
<accession>A0A3A4NXR9</accession>
<gene>
    <name evidence="2" type="ORF">C4520_08975</name>
</gene>
<organism evidence="2 3">
    <name type="scientific">Abyssobacteria bacterium (strain SURF_5)</name>
    <dbReference type="NCBI Taxonomy" id="2093360"/>
    <lineage>
        <taxon>Bacteria</taxon>
        <taxon>Pseudomonadati</taxon>
        <taxon>Candidatus Hydrogenedentota</taxon>
        <taxon>Candidatus Abyssobacteria</taxon>
    </lineage>
</organism>
<comment type="caution">
    <text evidence="2">The sequence shown here is derived from an EMBL/GenBank/DDBJ whole genome shotgun (WGS) entry which is preliminary data.</text>
</comment>
<dbReference type="InterPro" id="IPR036866">
    <property type="entry name" value="RibonucZ/Hydroxyglut_hydro"/>
</dbReference>
<proteinExistence type="predicted"/>
<dbReference type="InterPro" id="IPR001279">
    <property type="entry name" value="Metallo-B-lactamas"/>
</dbReference>
<dbReference type="Pfam" id="PF00753">
    <property type="entry name" value="Lactamase_B"/>
    <property type="match status" value="1"/>
</dbReference>
<feature type="domain" description="Metallo-beta-lactamase" evidence="1">
    <location>
        <begin position="13"/>
        <end position="103"/>
    </location>
</feature>
<evidence type="ECO:0000313" key="3">
    <source>
        <dbReference type="Proteomes" id="UP000265882"/>
    </source>
</evidence>
<dbReference type="Proteomes" id="UP000265882">
    <property type="component" value="Unassembled WGS sequence"/>
</dbReference>
<sequence>MIEIGDGIYCETGWEGANVGALKTGEGAVLIDSPMLPRDALRWREQVSEVISGPPVLLINTDYHFDHVMTDSLLCERVVAHALVEPAFSAQDGEVYVQMAQGFFPEIDEVSKQEISRLRPGYPIITFSENLVLNLAPD</sequence>